<dbReference type="EMBL" id="JAVDYB010000001">
    <property type="protein sequence ID" value="MDR7274262.1"/>
    <property type="molecule type" value="Genomic_DNA"/>
</dbReference>
<evidence type="ECO:0000313" key="3">
    <source>
        <dbReference type="Proteomes" id="UP001183643"/>
    </source>
</evidence>
<reference evidence="2" key="1">
    <citation type="submission" date="2023-07" db="EMBL/GenBank/DDBJ databases">
        <title>Sequencing the genomes of 1000 actinobacteria strains.</title>
        <authorList>
            <person name="Klenk H.-P."/>
        </authorList>
    </citation>
    <scope>NUCLEOTIDE SEQUENCE</scope>
    <source>
        <strain evidence="2">DSM 44707</strain>
    </source>
</reference>
<dbReference type="AlphaFoldDB" id="A0AAE3YKM4"/>
<proteinExistence type="predicted"/>
<protein>
    <recommendedName>
        <fullName evidence="4">NAD(+)--protein-arginine ADP-ribosyltransferase</fullName>
    </recommendedName>
</protein>
<accession>A0AAE3YKM4</accession>
<feature type="region of interest" description="Disordered" evidence="1">
    <location>
        <begin position="474"/>
        <end position="618"/>
    </location>
</feature>
<comment type="caution">
    <text evidence="2">The sequence shown here is derived from an EMBL/GenBank/DDBJ whole genome shotgun (WGS) entry which is preliminary data.</text>
</comment>
<dbReference type="Proteomes" id="UP001183643">
    <property type="component" value="Unassembled WGS sequence"/>
</dbReference>
<feature type="region of interest" description="Disordered" evidence="1">
    <location>
        <begin position="637"/>
        <end position="662"/>
    </location>
</feature>
<dbReference type="RefSeq" id="WP_310363720.1">
    <property type="nucleotide sequence ID" value="NZ_JAVDYB010000001.1"/>
</dbReference>
<feature type="compositionally biased region" description="Basic and acidic residues" evidence="1">
    <location>
        <begin position="590"/>
        <end position="599"/>
    </location>
</feature>
<gene>
    <name evidence="2" type="ORF">J2S41_001040</name>
</gene>
<evidence type="ECO:0008006" key="4">
    <source>
        <dbReference type="Google" id="ProtNLM"/>
    </source>
</evidence>
<evidence type="ECO:0000256" key="1">
    <source>
        <dbReference type="SAM" id="MobiDB-lite"/>
    </source>
</evidence>
<feature type="compositionally biased region" description="Low complexity" evidence="1">
    <location>
        <begin position="475"/>
        <end position="484"/>
    </location>
</feature>
<organism evidence="2 3">
    <name type="scientific">Catenuloplanes atrovinosus</name>
    <dbReference type="NCBI Taxonomy" id="137266"/>
    <lineage>
        <taxon>Bacteria</taxon>
        <taxon>Bacillati</taxon>
        <taxon>Actinomycetota</taxon>
        <taxon>Actinomycetes</taxon>
        <taxon>Micromonosporales</taxon>
        <taxon>Micromonosporaceae</taxon>
        <taxon>Catenuloplanes</taxon>
    </lineage>
</organism>
<name>A0AAE3YKM4_9ACTN</name>
<dbReference type="Gene3D" id="3.90.176.10">
    <property type="entry name" value="Toxin ADP-ribosyltransferase, Chain A, domain 1"/>
    <property type="match status" value="1"/>
</dbReference>
<keyword evidence="3" id="KW-1185">Reference proteome</keyword>
<sequence>MGALRTAWRSLRQTGRSADPGVQVEWFGSGAIVSADNDSPYRLWQLLTAAAVPSDDFLIVPSGRALRHPAGIDALRDATLRAAEESGRNRIWIAAAGIGRPDDVHAGWLHHIAVRTGVQLLAPDGPIEATPDGTLYVAGATGGWGWRSFLEEGRCPVAGNRCPLPDWERVLPDRSIPVGGLWLDPIPAGVALRAGPVPTSPQDAAFRVPVDPDGPTLVIRHFGGPVVEPSRIVEVFAGLPARTPVRLEVRHAQGPVNAGWLDALAGALYGAADPAGPRRTRQVIFRPAALLDLGWQRTGQRLFRSHAEPRLLAEVIPAGILIRPDGVYTSDGLAIFDPRTRTLTVGADGVTASAALVEPLSRMLEAAPADPIGPVRLTLAGETDGRWRDRLIDAALRGGLLVGAGALAWEAADSGAPAAAHPAAEAPTGDVFAKVVPWAGYDVLEGDTGGRMIGGFEEDTPVLGGAVPAQWPAVSTTSAASGSGDWQPAAPAADGWQQRGTAASGGWEHGAPASGGWEQEVAASGGGQVAPASQGWGTGAAEFGAPATGADDPGTDSGAVPHPGVTPDEAHVTAEASAPDGGMAYLVPGRRPDGAERQTRPAGPDPNPPAAPETEVAEAPTLPGAELPTAAVPPAAMGLMVTSGPDSAAESGGTTVVTPPGAMPVLATAPARKQGDLESDSDDQAAFAAGLGANFHDSITTVNAALAAWPALRRDTSPAAKTDLVAIRTYLSHTKLGATYLNGVLRAGRRPQLDGYVPCLLSGLNRMPPCRRVMVTQARLPVPAGELYREGAILVEPGFRNVGGSLTHTVARTDVDYLIWSRSARQITMLSEFPDFDEAVFLAGTRFKVLAVRGDTGDGKKKKEEVRVPSSAVLLRELLPGETSPESELDDTDRSALNRLDKALTRRRASTIEPIEDPDLIRRLLGGPLGYVDAPDGAA</sequence>
<evidence type="ECO:0000313" key="2">
    <source>
        <dbReference type="EMBL" id="MDR7274262.1"/>
    </source>
</evidence>